<feature type="compositionally biased region" description="Low complexity" evidence="1">
    <location>
        <begin position="68"/>
        <end position="79"/>
    </location>
</feature>
<sequence>MCSPQVILAAIGAQDQQVCRCHQAVPARHSAPEAGARTAGRPAADGHASHDHAHRGASAAEAREAAEADASAAPGRSATSRRTALRAAVAGALGLAGTAVLAASPAAAAPAPADPPAPSDYPESVPDMLRRGGRRIVDLTHPLSADFPVFQFYVRKPEQRQVMFEDVMGFNSAEWTFNEHAGTHMDVPAHSEAGLATADEIRLEDLVAPLVVVRIADRAERENTTELTVDDLRAWEREHGRIPEGAFVAMDSGWYRRVDDAEAFLQFDRAAEVMRFPGVSVEAAEFLIAERDIVGFGTDTTSLDVGTRVEPLTHRTLLTTGRYGLENLAALDEVPERGATLIVGVPKLRGGFGAPVRAMAFL</sequence>
<organism evidence="2 3">
    <name type="scientific">Streptomonospora mangrovi</name>
    <dbReference type="NCBI Taxonomy" id="2883123"/>
    <lineage>
        <taxon>Bacteria</taxon>
        <taxon>Bacillati</taxon>
        <taxon>Actinomycetota</taxon>
        <taxon>Actinomycetes</taxon>
        <taxon>Streptosporangiales</taxon>
        <taxon>Nocardiopsidaceae</taxon>
        <taxon>Streptomonospora</taxon>
    </lineage>
</organism>
<evidence type="ECO:0000256" key="1">
    <source>
        <dbReference type="SAM" id="MobiDB-lite"/>
    </source>
</evidence>
<evidence type="ECO:0000313" key="3">
    <source>
        <dbReference type="Proteomes" id="UP001140076"/>
    </source>
</evidence>
<dbReference type="GO" id="GO:0004061">
    <property type="term" value="F:arylformamidase activity"/>
    <property type="evidence" value="ECO:0007669"/>
    <property type="project" value="InterPro"/>
</dbReference>
<dbReference type="SUPFAM" id="SSF102198">
    <property type="entry name" value="Putative cyclase"/>
    <property type="match status" value="1"/>
</dbReference>
<protein>
    <submittedName>
        <fullName evidence="2">Cyclase family protein</fullName>
    </submittedName>
</protein>
<reference evidence="2" key="1">
    <citation type="submission" date="2021-10" db="EMBL/GenBank/DDBJ databases">
        <title>Streptomonospora sp. nov., isolated from mangrove soil.</title>
        <authorList>
            <person name="Chen X."/>
            <person name="Ge X."/>
            <person name="Liu W."/>
        </authorList>
    </citation>
    <scope>NUCLEOTIDE SEQUENCE</scope>
    <source>
        <strain evidence="2">S1-112</strain>
    </source>
</reference>
<proteinExistence type="predicted"/>
<dbReference type="EMBL" id="JAJAQC010000029">
    <property type="protein sequence ID" value="MDA0566068.1"/>
    <property type="molecule type" value="Genomic_DNA"/>
</dbReference>
<keyword evidence="3" id="KW-1185">Reference proteome</keyword>
<name>A0A9X3SEN1_9ACTN</name>
<dbReference type="Gene3D" id="3.50.30.50">
    <property type="entry name" value="Putative cyclase"/>
    <property type="match status" value="1"/>
</dbReference>
<dbReference type="PANTHER" id="PTHR31118">
    <property type="entry name" value="CYCLASE-LIKE PROTEIN 2"/>
    <property type="match status" value="1"/>
</dbReference>
<accession>A0A9X3SEN1</accession>
<dbReference type="PROSITE" id="PS51318">
    <property type="entry name" value="TAT"/>
    <property type="match status" value="1"/>
</dbReference>
<gene>
    <name evidence="2" type="ORF">LG943_17360</name>
</gene>
<dbReference type="InterPro" id="IPR006311">
    <property type="entry name" value="TAT_signal"/>
</dbReference>
<dbReference type="Pfam" id="PF04199">
    <property type="entry name" value="Cyclase"/>
    <property type="match status" value="1"/>
</dbReference>
<dbReference type="GO" id="GO:0019441">
    <property type="term" value="P:L-tryptophan catabolic process to kynurenine"/>
    <property type="evidence" value="ECO:0007669"/>
    <property type="project" value="InterPro"/>
</dbReference>
<dbReference type="InterPro" id="IPR037175">
    <property type="entry name" value="KFase_sf"/>
</dbReference>
<dbReference type="InterPro" id="IPR007325">
    <property type="entry name" value="KFase/CYL"/>
</dbReference>
<evidence type="ECO:0000313" key="2">
    <source>
        <dbReference type="EMBL" id="MDA0566068.1"/>
    </source>
</evidence>
<feature type="region of interest" description="Disordered" evidence="1">
    <location>
        <begin position="30"/>
        <end position="79"/>
    </location>
</feature>
<dbReference type="RefSeq" id="WP_270073328.1">
    <property type="nucleotide sequence ID" value="NZ_JAJAQC010000029.1"/>
</dbReference>
<dbReference type="AlphaFoldDB" id="A0A9X3SEN1"/>
<dbReference type="PANTHER" id="PTHR31118:SF12">
    <property type="entry name" value="CYCLASE-LIKE PROTEIN 2"/>
    <property type="match status" value="1"/>
</dbReference>
<comment type="caution">
    <text evidence="2">The sequence shown here is derived from an EMBL/GenBank/DDBJ whole genome shotgun (WGS) entry which is preliminary data.</text>
</comment>
<feature type="region of interest" description="Disordered" evidence="1">
    <location>
        <begin position="108"/>
        <end position="128"/>
    </location>
</feature>
<dbReference type="Proteomes" id="UP001140076">
    <property type="component" value="Unassembled WGS sequence"/>
</dbReference>